<feature type="transmembrane region" description="Helical" evidence="5">
    <location>
        <begin position="334"/>
        <end position="355"/>
    </location>
</feature>
<proteinExistence type="predicted"/>
<accession>A0A419SJ72</accession>
<dbReference type="SUPFAM" id="SSF141322">
    <property type="entry name" value="NfeD domain-like"/>
    <property type="match status" value="1"/>
</dbReference>
<comment type="caution">
    <text evidence="9">The sequence shown here is derived from an EMBL/GenBank/DDBJ whole genome shotgun (WGS) entry which is preliminary data.</text>
</comment>
<evidence type="ECO:0000259" key="6">
    <source>
        <dbReference type="Pfam" id="PF01957"/>
    </source>
</evidence>
<organism evidence="9 10">
    <name type="scientific">Ammoniphilus oxalaticus</name>
    <dbReference type="NCBI Taxonomy" id="66863"/>
    <lineage>
        <taxon>Bacteria</taxon>
        <taxon>Bacillati</taxon>
        <taxon>Bacillota</taxon>
        <taxon>Bacilli</taxon>
        <taxon>Bacillales</taxon>
        <taxon>Paenibacillaceae</taxon>
        <taxon>Aneurinibacillus group</taxon>
        <taxon>Ammoniphilus</taxon>
    </lineage>
</organism>
<dbReference type="CDD" id="cd07021">
    <property type="entry name" value="Clp_protease_NfeD_like"/>
    <property type="match status" value="1"/>
</dbReference>
<keyword evidence="10" id="KW-1185">Reference proteome</keyword>
<name>A0A419SJ72_9BACL</name>
<evidence type="ECO:0000259" key="8">
    <source>
        <dbReference type="Pfam" id="PF25145"/>
    </source>
</evidence>
<dbReference type="RefSeq" id="WP_120189236.1">
    <property type="nucleotide sequence ID" value="NZ_MCHY01000008.1"/>
</dbReference>
<dbReference type="Gene3D" id="3.90.226.10">
    <property type="entry name" value="2-enoyl-CoA Hydratase, Chain A, domain 1"/>
    <property type="match status" value="1"/>
</dbReference>
<dbReference type="SUPFAM" id="SSF52096">
    <property type="entry name" value="ClpP/crotonase"/>
    <property type="match status" value="1"/>
</dbReference>
<keyword evidence="2 5" id="KW-0812">Transmembrane</keyword>
<dbReference type="InterPro" id="IPR012340">
    <property type="entry name" value="NA-bd_OB-fold"/>
</dbReference>
<keyword evidence="9" id="KW-0378">Hydrolase</keyword>
<dbReference type="InterPro" id="IPR052165">
    <property type="entry name" value="Membrane_assoc_protease"/>
</dbReference>
<dbReference type="Proteomes" id="UP000284219">
    <property type="component" value="Unassembled WGS sequence"/>
</dbReference>
<feature type="transmembrane region" description="Helical" evidence="5">
    <location>
        <begin position="308"/>
        <end position="328"/>
    </location>
</feature>
<dbReference type="AlphaFoldDB" id="A0A419SJ72"/>
<evidence type="ECO:0000256" key="2">
    <source>
        <dbReference type="ARBA" id="ARBA00022692"/>
    </source>
</evidence>
<dbReference type="Pfam" id="PF01957">
    <property type="entry name" value="NfeD"/>
    <property type="match status" value="1"/>
</dbReference>
<dbReference type="OrthoDB" id="9806253at2"/>
<dbReference type="Pfam" id="PF24961">
    <property type="entry name" value="NfeD_membrane"/>
    <property type="match status" value="1"/>
</dbReference>
<keyword evidence="4 5" id="KW-0472">Membrane</keyword>
<dbReference type="GO" id="GO:0005886">
    <property type="term" value="C:plasma membrane"/>
    <property type="evidence" value="ECO:0007669"/>
    <property type="project" value="TreeGrafter"/>
</dbReference>
<dbReference type="EMBL" id="MCHY01000008">
    <property type="protein sequence ID" value="RKD24000.1"/>
    <property type="molecule type" value="Genomic_DNA"/>
</dbReference>
<comment type="subcellular location">
    <subcellularLocation>
        <location evidence="1">Membrane</location>
        <topology evidence="1">Multi-pass membrane protein</topology>
    </subcellularLocation>
</comment>
<evidence type="ECO:0000313" key="10">
    <source>
        <dbReference type="Proteomes" id="UP000284219"/>
    </source>
</evidence>
<dbReference type="Pfam" id="PF25145">
    <property type="entry name" value="NfeD1b_N"/>
    <property type="match status" value="1"/>
</dbReference>
<dbReference type="GO" id="GO:0006508">
    <property type="term" value="P:proteolysis"/>
    <property type="evidence" value="ECO:0007669"/>
    <property type="project" value="UniProtKB-KW"/>
</dbReference>
<feature type="transmembrane region" description="Helical" evidence="5">
    <location>
        <begin position="233"/>
        <end position="253"/>
    </location>
</feature>
<evidence type="ECO:0000256" key="1">
    <source>
        <dbReference type="ARBA" id="ARBA00004141"/>
    </source>
</evidence>
<feature type="domain" description="NfeD1b N-terminal" evidence="8">
    <location>
        <begin position="35"/>
        <end position="220"/>
    </location>
</feature>
<evidence type="ECO:0000256" key="3">
    <source>
        <dbReference type="ARBA" id="ARBA00022989"/>
    </source>
</evidence>
<dbReference type="InterPro" id="IPR002810">
    <property type="entry name" value="NfeD-like_C"/>
</dbReference>
<feature type="transmembrane region" description="Helical" evidence="5">
    <location>
        <begin position="283"/>
        <end position="301"/>
    </location>
</feature>
<dbReference type="GO" id="GO:0008233">
    <property type="term" value="F:peptidase activity"/>
    <property type="evidence" value="ECO:0007669"/>
    <property type="project" value="UniProtKB-KW"/>
</dbReference>
<dbReference type="PANTHER" id="PTHR33507:SF3">
    <property type="entry name" value="INNER MEMBRANE PROTEIN YBBJ"/>
    <property type="match status" value="1"/>
</dbReference>
<keyword evidence="3 5" id="KW-1133">Transmembrane helix</keyword>
<evidence type="ECO:0000256" key="5">
    <source>
        <dbReference type="SAM" id="Phobius"/>
    </source>
</evidence>
<dbReference type="PANTHER" id="PTHR33507">
    <property type="entry name" value="INNER MEMBRANE PROTEIN YBBJ"/>
    <property type="match status" value="1"/>
</dbReference>
<evidence type="ECO:0000313" key="9">
    <source>
        <dbReference type="EMBL" id="RKD24000.1"/>
    </source>
</evidence>
<protein>
    <submittedName>
        <fullName evidence="9">Serine protease</fullName>
    </submittedName>
</protein>
<reference evidence="9 10" key="1">
    <citation type="submission" date="2016-08" db="EMBL/GenBank/DDBJ databases">
        <title>Novel Firmicute Genomes.</title>
        <authorList>
            <person name="Poppleton D.I."/>
            <person name="Gribaldo S."/>
        </authorList>
    </citation>
    <scope>NUCLEOTIDE SEQUENCE [LARGE SCALE GENOMIC DNA]</scope>
    <source>
        <strain evidence="9 10">RAOx-1</strain>
    </source>
</reference>
<feature type="domain" description="NfeD-like C-terminal" evidence="6">
    <location>
        <begin position="384"/>
        <end position="437"/>
    </location>
</feature>
<keyword evidence="9" id="KW-0645">Protease</keyword>
<dbReference type="InterPro" id="IPR056738">
    <property type="entry name" value="NfeD1b_N"/>
</dbReference>
<dbReference type="InterPro" id="IPR029045">
    <property type="entry name" value="ClpP/crotonase-like_dom_sf"/>
</dbReference>
<evidence type="ECO:0000259" key="7">
    <source>
        <dbReference type="Pfam" id="PF24961"/>
    </source>
</evidence>
<feature type="domain" description="NfeD integral membrane" evidence="7">
    <location>
        <begin position="239"/>
        <end position="353"/>
    </location>
</feature>
<sequence length="440" mass="46859">MRQRYSRLGSIVISVFILGFVILQLGIGHAQTTQVVYKIPVKQSVEQGLRAFLERAFVEAKEHGADLIVLEIDTPGGEVGAASDIGGLIRSQQTPVVAYVVNEAFSAGTYIALNSDKIIMSPGSAIGAAAPIDLAGNMAGEKLLAAWSKKMTSAAQINNRDPVVAEAMVNPQIVIPGLTKRGEILALDAAQAEQVGYSEGTAKTVAEAIELVGYGQAKVFSVEPTAGEKVARFVTNPFIIPLLLTIGIVGIVIEILTPGFGVPGILGATSLTLYFFGHYIAGYADLLHIILFVFGLLLLVIEMFVPSFGVLGILGIIAVISGVVMAAYDTTLGFVSLGIACIVAVVVGFLLIKFFGHRGVWNKFILKDQQKNEEGYVSHHDWSNLVGAEGEAITTLRPSGTAEINEQLIDVVSEGGYIERGKRVRVLKVEGTRVVVRQVD</sequence>
<gene>
    <name evidence="9" type="ORF">BEP19_06165</name>
</gene>
<evidence type="ECO:0000256" key="4">
    <source>
        <dbReference type="ARBA" id="ARBA00023136"/>
    </source>
</evidence>
<dbReference type="Gene3D" id="2.40.50.140">
    <property type="entry name" value="Nucleic acid-binding proteins"/>
    <property type="match status" value="1"/>
</dbReference>
<dbReference type="InterPro" id="IPR056739">
    <property type="entry name" value="NfeD_membrane"/>
</dbReference>